<evidence type="ECO:0000256" key="6">
    <source>
        <dbReference type="ARBA" id="ARBA00022691"/>
    </source>
</evidence>
<feature type="domain" description="Ribosomal RNA methyltransferase SPB1-like C-terminal" evidence="11">
    <location>
        <begin position="703"/>
        <end position="910"/>
    </location>
</feature>
<evidence type="ECO:0000256" key="4">
    <source>
        <dbReference type="ARBA" id="ARBA00022603"/>
    </source>
</evidence>
<dbReference type="Gene3D" id="3.40.50.150">
    <property type="entry name" value="Vaccinia Virus protein VP39"/>
    <property type="match status" value="1"/>
</dbReference>
<keyword evidence="6 8" id="KW-0949">S-adenosyl-L-methionine</keyword>
<dbReference type="GO" id="GO:0016435">
    <property type="term" value="F:rRNA (guanine) methyltransferase activity"/>
    <property type="evidence" value="ECO:0007669"/>
    <property type="project" value="TreeGrafter"/>
</dbReference>
<keyword evidence="8" id="KW-0175">Coiled coil</keyword>
<feature type="compositionally biased region" description="Basic and acidic residues" evidence="9">
    <location>
        <begin position="897"/>
        <end position="908"/>
    </location>
</feature>
<feature type="compositionally biased region" description="Acidic residues" evidence="9">
    <location>
        <begin position="332"/>
        <end position="355"/>
    </location>
</feature>
<feature type="binding site" evidence="8">
    <location>
        <position position="56"/>
    </location>
    <ligand>
        <name>S-adenosyl-L-methionine</name>
        <dbReference type="ChEBI" id="CHEBI:59789"/>
    </ligand>
</feature>
<keyword evidence="4 8" id="KW-0489">Methyltransferase</keyword>
<dbReference type="GO" id="GO:0005730">
    <property type="term" value="C:nucleolus"/>
    <property type="evidence" value="ECO:0007669"/>
    <property type="project" value="UniProtKB-SubCell"/>
</dbReference>
<dbReference type="HAMAP" id="MF_03163">
    <property type="entry name" value="RNA_methyltr_E_SPB1"/>
    <property type="match status" value="1"/>
</dbReference>
<feature type="compositionally biased region" description="Basic and acidic residues" evidence="9">
    <location>
        <begin position="488"/>
        <end position="498"/>
    </location>
</feature>
<name>A0A8D9ECG0_9HEMI</name>
<feature type="binding site" evidence="8">
    <location>
        <position position="76"/>
    </location>
    <ligand>
        <name>S-adenosyl-L-methionine</name>
        <dbReference type="ChEBI" id="CHEBI:59789"/>
    </ligand>
</feature>
<dbReference type="SUPFAM" id="SSF53335">
    <property type="entry name" value="S-adenosyl-L-methionine-dependent methyltransferases"/>
    <property type="match status" value="1"/>
</dbReference>
<feature type="region of interest" description="Disordered" evidence="9">
    <location>
        <begin position="459"/>
        <end position="554"/>
    </location>
</feature>
<dbReference type="InterPro" id="IPR024576">
    <property type="entry name" value="rRNA_MeTfrase_Spb1_DUF3381"/>
</dbReference>
<dbReference type="GO" id="GO:0000463">
    <property type="term" value="P:maturation of LSU-rRNA from tricistronic rRNA transcript (SSU-rRNA, 5.8S rRNA, LSU-rRNA)"/>
    <property type="evidence" value="ECO:0007669"/>
    <property type="project" value="TreeGrafter"/>
</dbReference>
<evidence type="ECO:0000259" key="10">
    <source>
        <dbReference type="Pfam" id="PF01728"/>
    </source>
</evidence>
<feature type="binding site" evidence="8">
    <location>
        <position position="58"/>
    </location>
    <ligand>
        <name>S-adenosyl-L-methionine</name>
        <dbReference type="ChEBI" id="CHEBI:59789"/>
    </ligand>
</feature>
<dbReference type="Pfam" id="PF01728">
    <property type="entry name" value="FtsJ"/>
    <property type="match status" value="1"/>
</dbReference>
<evidence type="ECO:0000256" key="8">
    <source>
        <dbReference type="HAMAP-Rule" id="MF_03163"/>
    </source>
</evidence>
<reference evidence="13" key="1">
    <citation type="submission" date="2021-05" db="EMBL/GenBank/DDBJ databases">
        <authorList>
            <person name="Alioto T."/>
            <person name="Alioto T."/>
            <person name="Gomez Garrido J."/>
        </authorList>
    </citation>
    <scope>NUCLEOTIDE SEQUENCE</scope>
</reference>
<feature type="compositionally biased region" description="Acidic residues" evidence="9">
    <location>
        <begin position="499"/>
        <end position="520"/>
    </location>
</feature>
<protein>
    <recommendedName>
        <fullName evidence="8">Putative rRNA methyltransferase</fullName>
        <ecNumber evidence="8">2.1.1.-</ecNumber>
    </recommendedName>
    <alternativeName>
        <fullName evidence="8">2'-O-ribose RNA methyltransferase SPB1 homolog</fullName>
    </alternativeName>
</protein>
<evidence type="ECO:0000313" key="13">
    <source>
        <dbReference type="EMBL" id="CAG6748601.1"/>
    </source>
</evidence>
<proteinExistence type="inferred from homology"/>
<evidence type="ECO:0000259" key="12">
    <source>
        <dbReference type="Pfam" id="PF11861"/>
    </source>
</evidence>
<evidence type="ECO:0000259" key="11">
    <source>
        <dbReference type="Pfam" id="PF07780"/>
    </source>
</evidence>
<feature type="coiled-coil region" evidence="8">
    <location>
        <begin position="819"/>
        <end position="846"/>
    </location>
</feature>
<keyword evidence="5 8" id="KW-0808">Transferase</keyword>
<keyword evidence="3 8" id="KW-0698">rRNA processing</keyword>
<comment type="similarity">
    <text evidence="8">Belongs to the class I-like SAM-binding methyltransferase superfamily. RNA methyltransferase RlmE family. SPB1 subfamily.</text>
</comment>
<feature type="active site" description="Proton acceptor" evidence="8">
    <location>
        <position position="157"/>
    </location>
</feature>
<dbReference type="InterPro" id="IPR050082">
    <property type="entry name" value="RNA_methyltr_RlmE"/>
</dbReference>
<dbReference type="AlphaFoldDB" id="A0A8D9ECG0"/>
<feature type="compositionally biased region" description="Basic and acidic residues" evidence="9">
    <location>
        <begin position="613"/>
        <end position="646"/>
    </location>
</feature>
<evidence type="ECO:0000256" key="3">
    <source>
        <dbReference type="ARBA" id="ARBA00022552"/>
    </source>
</evidence>
<dbReference type="InterPro" id="IPR015507">
    <property type="entry name" value="rRNA-MeTfrase_E"/>
</dbReference>
<dbReference type="EMBL" id="HBUF01519779">
    <property type="protein sequence ID" value="CAG6748599.1"/>
    <property type="molecule type" value="Transcribed_RNA"/>
</dbReference>
<feature type="binding site" evidence="8">
    <location>
        <position position="92"/>
    </location>
    <ligand>
        <name>S-adenosyl-L-methionine</name>
        <dbReference type="ChEBI" id="CHEBI:59789"/>
    </ligand>
</feature>
<evidence type="ECO:0000256" key="2">
    <source>
        <dbReference type="ARBA" id="ARBA00022517"/>
    </source>
</evidence>
<keyword evidence="7 8" id="KW-0539">Nucleus</keyword>
<evidence type="ECO:0000256" key="1">
    <source>
        <dbReference type="ARBA" id="ARBA00004604"/>
    </source>
</evidence>
<dbReference type="FunFam" id="3.40.50.150:FF:000004">
    <property type="entry name" value="AdoMet-dependent rRNA methyltransferase SPB1"/>
    <property type="match status" value="1"/>
</dbReference>
<evidence type="ECO:0000256" key="9">
    <source>
        <dbReference type="SAM" id="MobiDB-lite"/>
    </source>
</evidence>
<feature type="region of interest" description="Disordered" evidence="9">
    <location>
        <begin position="885"/>
        <end position="923"/>
    </location>
</feature>
<dbReference type="InterPro" id="IPR029063">
    <property type="entry name" value="SAM-dependent_MTases_sf"/>
</dbReference>
<comment type="function">
    <text evidence="8">Probable methyltransferase involved in the maturation of rRNA and in the biogenesis of ribosomal subunits.</text>
</comment>
<feature type="domain" description="DUF3381" evidence="12">
    <location>
        <begin position="235"/>
        <end position="391"/>
    </location>
</feature>
<dbReference type="PANTHER" id="PTHR10920:SF13">
    <property type="entry name" value="PRE-RRNA 2'-O-RIBOSE RNA METHYLTRANSFERASE FTSJ3"/>
    <property type="match status" value="1"/>
</dbReference>
<dbReference type="Pfam" id="PF07780">
    <property type="entry name" value="Spb1_C"/>
    <property type="match status" value="1"/>
</dbReference>
<dbReference type="HAMAP" id="MF_01547">
    <property type="entry name" value="RNA_methyltr_E"/>
    <property type="match status" value="1"/>
</dbReference>
<feature type="binding site" evidence="8">
    <location>
        <position position="117"/>
    </location>
    <ligand>
        <name>S-adenosyl-L-methionine</name>
        <dbReference type="ChEBI" id="CHEBI:59789"/>
    </ligand>
</feature>
<dbReference type="GO" id="GO:0000466">
    <property type="term" value="P:maturation of 5.8S rRNA from tricistronic rRNA transcript (SSU-rRNA, 5.8S rRNA, LSU-rRNA)"/>
    <property type="evidence" value="ECO:0007669"/>
    <property type="project" value="TreeGrafter"/>
</dbReference>
<feature type="compositionally biased region" description="Basic residues" evidence="9">
    <location>
        <begin position="527"/>
        <end position="536"/>
    </location>
</feature>
<dbReference type="InterPro" id="IPR028589">
    <property type="entry name" value="SPB1-like"/>
</dbReference>
<dbReference type="InterPro" id="IPR012920">
    <property type="entry name" value="rRNA_MeTfrase_SPB1-like_C"/>
</dbReference>
<evidence type="ECO:0000256" key="5">
    <source>
        <dbReference type="ARBA" id="ARBA00022679"/>
    </source>
</evidence>
<comment type="subcellular location">
    <subcellularLocation>
        <location evidence="1 8">Nucleus</location>
        <location evidence="1 8">Nucleolus</location>
    </subcellularLocation>
</comment>
<feature type="compositionally biased region" description="Basic and acidic residues" evidence="9">
    <location>
        <begin position="537"/>
        <end position="554"/>
    </location>
</feature>
<feature type="compositionally biased region" description="Acidic residues" evidence="9">
    <location>
        <begin position="688"/>
        <end position="716"/>
    </location>
</feature>
<feature type="region of interest" description="Disordered" evidence="9">
    <location>
        <begin position="324"/>
        <end position="358"/>
    </location>
</feature>
<organism evidence="13">
    <name type="scientific">Cacopsylla melanoneura</name>
    <dbReference type="NCBI Taxonomy" id="428564"/>
    <lineage>
        <taxon>Eukaryota</taxon>
        <taxon>Metazoa</taxon>
        <taxon>Ecdysozoa</taxon>
        <taxon>Arthropoda</taxon>
        <taxon>Hexapoda</taxon>
        <taxon>Insecta</taxon>
        <taxon>Pterygota</taxon>
        <taxon>Neoptera</taxon>
        <taxon>Paraneoptera</taxon>
        <taxon>Hemiptera</taxon>
        <taxon>Sternorrhyncha</taxon>
        <taxon>Psylloidea</taxon>
        <taxon>Psyllidae</taxon>
        <taxon>Psyllinae</taxon>
        <taxon>Cacopsylla</taxon>
    </lineage>
</organism>
<dbReference type="EC" id="2.1.1.-" evidence="8"/>
<accession>A0A8D9ECG0</accession>
<sequence length="923" mass="106412">MGKKVKTGKQRKDKYYHLAKETGYRSRAAFKLIQLNRKFEFLQKSKVCVDLCAAPGGWMQVAKQNMMASSIVIGVDLYPIKSIPGTIGLVEDITTDKCRLAISRELKSWKVDVVLHDGAPNVGANWVYDAYQQCCLTLQALKLASGILKEGGWFVTKIFRSRDYTSLLWIFKQLFRQVHSTKPQASRKESAEIFVVCQHYIAPAKLDPKFFEAKYAFKEIDAEDGKMNILRKKQVDKAKALGYPSDVNVLYKELPVTKFVEHETPTVLLQHATEIFFDDDAILKHPSTTAEIQACCKDIRVLGRKDIRNLLKWWKTLHEEKVAADKKAAKEEEGEDGEEKTAKEDEEESMDEEEKDLMRVSKEIDVLKDEERRELKRKKKKVSKERTKLADKMNLKMLLKGDLGPTENDDEEIFRLSQIRTMDQLDLVTGSKPEIVAESDDEVMEVKSKKIRYDVEKSQLDDSGLYYNNPEDSDDLEFESEDEDADDIEKTVEKKLVEAEFDSDEEDGLGLEVSDDEAGSDTDGPPRQKKQKKDKTNKRDATKNKKKMTAEELAKWGTVDEHPLITKLDNRTQLDRRVAKANMWFDKDVFKNVEKEDDEDFELDKIATILKEKGKSVRDQRRSKWDEEEAKDERERRKALGKEVGPKKSVSFLNSERGEVEMERKKKVVKAEEEEDGYGTDSDTYTTDSDDDDRNLDDDFGSDYDINDVFNDDDDDERPKKDQKSKKVKKTPKEKPVKLSEEELALGSLMVNSKRTKRDLVDAAWNRYTFNDRDAGLPSWFERDEQENMRQEDPVPEALVNEYRAKKVEINVRPIRKVVEAKARKKKRQQRRFDKMKKKLETLMEAPDVSDAEKARNIRALMKKAKAPKKEVKYVVAKKHNTAKKLRIKGIKGPYKVVDKRMKKDSRGKGAPKTGKGGGKKKR</sequence>
<feature type="region of interest" description="Disordered" evidence="9">
    <location>
        <begin position="613"/>
        <end position="739"/>
    </location>
</feature>
<dbReference type="Pfam" id="PF11861">
    <property type="entry name" value="DUF3381"/>
    <property type="match status" value="1"/>
</dbReference>
<evidence type="ECO:0000256" key="7">
    <source>
        <dbReference type="ARBA" id="ARBA00023242"/>
    </source>
</evidence>
<dbReference type="GO" id="GO:0008650">
    <property type="term" value="F:rRNA (uridine-2'-O-)-methyltransferase activity"/>
    <property type="evidence" value="ECO:0007669"/>
    <property type="project" value="TreeGrafter"/>
</dbReference>
<comment type="catalytic activity">
    <reaction evidence="8">
        <text>a ribonucleotide in rRNA + S-adenosyl-L-methionine = a 2'-O-methylribonucleotide in rRNA + S-adenosyl-L-homocysteine + H(+)</text>
        <dbReference type="Rhea" id="RHEA:48628"/>
        <dbReference type="Rhea" id="RHEA-COMP:12164"/>
        <dbReference type="Rhea" id="RHEA-COMP:12165"/>
        <dbReference type="ChEBI" id="CHEBI:15378"/>
        <dbReference type="ChEBI" id="CHEBI:57856"/>
        <dbReference type="ChEBI" id="CHEBI:59789"/>
        <dbReference type="ChEBI" id="CHEBI:90675"/>
        <dbReference type="ChEBI" id="CHEBI:90676"/>
    </reaction>
</comment>
<feature type="compositionally biased region" description="Acidic residues" evidence="9">
    <location>
        <begin position="471"/>
        <end position="487"/>
    </location>
</feature>
<feature type="domain" description="Ribosomal RNA methyltransferase FtsJ" evidence="10">
    <location>
        <begin position="24"/>
        <end position="199"/>
    </location>
</feature>
<dbReference type="PANTHER" id="PTHR10920">
    <property type="entry name" value="RIBOSOMAL RNA METHYLTRANSFERASE"/>
    <property type="match status" value="1"/>
</dbReference>
<dbReference type="GO" id="GO:0030687">
    <property type="term" value="C:preribosome, large subunit precursor"/>
    <property type="evidence" value="ECO:0007669"/>
    <property type="project" value="TreeGrafter"/>
</dbReference>
<dbReference type="InterPro" id="IPR002877">
    <property type="entry name" value="RNA_MeTrfase_FtsJ_dom"/>
</dbReference>
<keyword evidence="2 8" id="KW-0690">Ribosome biogenesis</keyword>
<dbReference type="EMBL" id="HBUF01519780">
    <property type="protein sequence ID" value="CAG6748601.1"/>
    <property type="molecule type" value="Transcribed_RNA"/>
</dbReference>